<name>A0AAV3UFG9_9EURY</name>
<evidence type="ECO:0000259" key="2">
    <source>
        <dbReference type="Pfam" id="PF24042"/>
    </source>
</evidence>
<dbReference type="InterPro" id="IPR055775">
    <property type="entry name" value="DUF7351"/>
</dbReference>
<dbReference type="CDD" id="cd00090">
    <property type="entry name" value="HTH_ARSR"/>
    <property type="match status" value="1"/>
</dbReference>
<dbReference type="SUPFAM" id="SSF46785">
    <property type="entry name" value="Winged helix' DNA-binding domain"/>
    <property type="match status" value="1"/>
</dbReference>
<evidence type="ECO:0000259" key="1">
    <source>
        <dbReference type="Pfam" id="PF24038"/>
    </source>
</evidence>
<feature type="domain" description="DUF7351" evidence="2">
    <location>
        <begin position="103"/>
        <end position="275"/>
    </location>
</feature>
<dbReference type="Proteomes" id="UP001501729">
    <property type="component" value="Unassembled WGS sequence"/>
</dbReference>
<reference evidence="3 4" key="1">
    <citation type="journal article" date="2019" name="Int. J. Syst. Evol. Microbiol.">
        <title>The Global Catalogue of Microorganisms (GCM) 10K type strain sequencing project: providing services to taxonomists for standard genome sequencing and annotation.</title>
        <authorList>
            <consortium name="The Broad Institute Genomics Platform"/>
            <consortium name="The Broad Institute Genome Sequencing Center for Infectious Disease"/>
            <person name="Wu L."/>
            <person name="Ma J."/>
        </authorList>
    </citation>
    <scope>NUCLEOTIDE SEQUENCE [LARGE SCALE GENOMIC DNA]</scope>
    <source>
        <strain evidence="3 4">JCM 17504</strain>
    </source>
</reference>
<dbReference type="AlphaFoldDB" id="A0AAV3UFG9"/>
<dbReference type="Pfam" id="PF24038">
    <property type="entry name" value="DUF7347"/>
    <property type="match status" value="1"/>
</dbReference>
<gene>
    <name evidence="3" type="ORF">GCM10025751_17660</name>
</gene>
<dbReference type="InterPro" id="IPR036388">
    <property type="entry name" value="WH-like_DNA-bd_sf"/>
</dbReference>
<evidence type="ECO:0000313" key="4">
    <source>
        <dbReference type="Proteomes" id="UP001501729"/>
    </source>
</evidence>
<organism evidence="3 4">
    <name type="scientific">Haladaptatus pallidirubidus</name>
    <dbReference type="NCBI Taxonomy" id="1008152"/>
    <lineage>
        <taxon>Archaea</taxon>
        <taxon>Methanobacteriati</taxon>
        <taxon>Methanobacteriota</taxon>
        <taxon>Stenosarchaea group</taxon>
        <taxon>Halobacteria</taxon>
        <taxon>Halobacteriales</taxon>
        <taxon>Haladaptataceae</taxon>
        <taxon>Haladaptatus</taxon>
    </lineage>
</organism>
<dbReference type="Gene3D" id="1.10.10.10">
    <property type="entry name" value="Winged helix-like DNA-binding domain superfamily/Winged helix DNA-binding domain"/>
    <property type="match status" value="1"/>
</dbReference>
<keyword evidence="4" id="KW-1185">Reference proteome</keyword>
<dbReference type="RefSeq" id="WP_227776529.1">
    <property type="nucleotide sequence ID" value="NZ_BAABKX010000001.1"/>
</dbReference>
<evidence type="ECO:0000313" key="3">
    <source>
        <dbReference type="EMBL" id="GAA5047299.1"/>
    </source>
</evidence>
<sequence length="280" mass="31907">MDADERDLSPDEAFSLLGNDTRIRIIQTLWEADEPLSFSELHNRVGMRDSGQFNYHLNQLVGLFVRQKNGKYELPFAGFRVIGAILSGTYTQRAESTTYELDSLCVKCETRLEAEYDEEVVSVCCPACDEQRSEFGFPPGAFEDREVTELPRTFERWLRNVFSMMADGVCLNCSGRTTKSLVTESKYFEQEAEVGVEFVCERCNDHGFGSIGSYILQHPAVVAFHYEHGVNLRQQSAWELEWLIENESRIISDDPLLVELDGDELTVTVDDTLNIEINEL</sequence>
<dbReference type="GeneID" id="68612359"/>
<dbReference type="InterPro" id="IPR036390">
    <property type="entry name" value="WH_DNA-bd_sf"/>
</dbReference>
<comment type="caution">
    <text evidence="3">The sequence shown here is derived from an EMBL/GenBank/DDBJ whole genome shotgun (WGS) entry which is preliminary data.</text>
</comment>
<accession>A0AAV3UFG9</accession>
<dbReference type="Pfam" id="PF24042">
    <property type="entry name" value="DUF7351"/>
    <property type="match status" value="1"/>
</dbReference>
<protein>
    <submittedName>
        <fullName evidence="3">Winged helix-turn-helix domain-containing protein</fullName>
    </submittedName>
</protein>
<dbReference type="InterPro" id="IPR011991">
    <property type="entry name" value="ArsR-like_HTH"/>
</dbReference>
<dbReference type="EMBL" id="BAABKX010000001">
    <property type="protein sequence ID" value="GAA5047299.1"/>
    <property type="molecule type" value="Genomic_DNA"/>
</dbReference>
<dbReference type="InterPro" id="IPR055771">
    <property type="entry name" value="DUF7347"/>
</dbReference>
<feature type="domain" description="DUF7347" evidence="1">
    <location>
        <begin position="10"/>
        <end position="85"/>
    </location>
</feature>
<proteinExistence type="predicted"/>